<feature type="compositionally biased region" description="Acidic residues" evidence="2">
    <location>
        <begin position="337"/>
        <end position="352"/>
    </location>
</feature>
<protein>
    <submittedName>
        <fullName evidence="3">Uncharacterized protein</fullName>
    </submittedName>
</protein>
<dbReference type="KEGG" id="psti:SOO65_05640"/>
<feature type="region of interest" description="Disordered" evidence="2">
    <location>
        <begin position="235"/>
        <end position="299"/>
    </location>
</feature>
<feature type="region of interest" description="Disordered" evidence="2">
    <location>
        <begin position="324"/>
        <end position="369"/>
    </location>
</feature>
<feature type="region of interest" description="Disordered" evidence="2">
    <location>
        <begin position="422"/>
        <end position="458"/>
    </location>
</feature>
<evidence type="ECO:0000313" key="4">
    <source>
        <dbReference type="Proteomes" id="UP001324634"/>
    </source>
</evidence>
<dbReference type="EMBL" id="CP139487">
    <property type="protein sequence ID" value="WPU66223.1"/>
    <property type="molecule type" value="Genomic_DNA"/>
</dbReference>
<keyword evidence="4" id="KW-1185">Reference proteome</keyword>
<accession>A0AAX4HS54</accession>
<name>A0AAX4HS54_9BACT</name>
<evidence type="ECO:0000256" key="2">
    <source>
        <dbReference type="SAM" id="MobiDB-lite"/>
    </source>
</evidence>
<dbReference type="Proteomes" id="UP001324634">
    <property type="component" value="Chromosome"/>
</dbReference>
<feature type="coiled-coil region" evidence="1">
    <location>
        <begin position="470"/>
        <end position="596"/>
    </location>
</feature>
<feature type="compositionally biased region" description="Low complexity" evidence="2">
    <location>
        <begin position="325"/>
        <end position="336"/>
    </location>
</feature>
<sequence>MTYYFISGAPEKLREFLNRFPMLSDAVEVKTNEQILSEEGSKDIFYFVDLHSLPVVKQALVFYIREKIPAAKLIYVTGDENASDLKNHQKSPIGGDAYVPFEINASELNAIVESLALKPPALPKVAPVKLSRLDMKTQFDDLEKLDAMKGHPVSVQVDDVFKSIIKTAAKKPLWQSAEALIKPVENNDSGEEPMSTKDQELSFDDGELEISIGDEEISSAPADDGLDLSLAEEDSLSLSDGSDDLNLAESSDQEQFGDLSLDTEEGEELSLGEEEEGEELSLGDDEGEELSLGDEEPLENIGELSFDEEIPALGELSLAEEPAADDLSLSGDVGLDLGDDDLSLNLGDEDASLDLSGNDEPSLSLDDGEMSDDAMAKLKEIDAIMDYDASQVAIRANPLQELESSIDEPLVSDDINLDNINFSSDEVGLEPEEEEIEEKPKKKKREPAPREARDLGQDLKEISGAYSGEMERMQATISNLRSDREELLAKIQKLEEDKVLQSRQSLSLRAELDEKKIELTIIRKKLNEEINELKDRLKLFDEKRLIIEEKNRILAQELDKAAQKNKIDVKKVQMRERELEQRLELLKADAETQIRHRDLKILELKRKIDAMEFDMESISTQEKRSVESRFELEDKLEKAIKTLRNAITVLEDETDRTNALDALKKNIDM</sequence>
<keyword evidence="1" id="KW-0175">Coiled coil</keyword>
<feature type="compositionally biased region" description="Basic and acidic residues" evidence="2">
    <location>
        <begin position="446"/>
        <end position="458"/>
    </location>
</feature>
<evidence type="ECO:0000256" key="1">
    <source>
        <dbReference type="SAM" id="Coils"/>
    </source>
</evidence>
<reference evidence="3 4" key="1">
    <citation type="submission" date="2023-11" db="EMBL/GenBank/DDBJ databases">
        <title>Peredibacter starrii A3.12.</title>
        <authorList>
            <person name="Mitchell R.J."/>
        </authorList>
    </citation>
    <scope>NUCLEOTIDE SEQUENCE [LARGE SCALE GENOMIC DNA]</scope>
    <source>
        <strain evidence="3 4">A3.12</strain>
    </source>
</reference>
<dbReference type="AlphaFoldDB" id="A0AAX4HS54"/>
<feature type="compositionally biased region" description="Acidic residues" evidence="2">
    <location>
        <begin position="261"/>
        <end position="298"/>
    </location>
</feature>
<evidence type="ECO:0000313" key="3">
    <source>
        <dbReference type="EMBL" id="WPU66223.1"/>
    </source>
</evidence>
<feature type="region of interest" description="Disordered" evidence="2">
    <location>
        <begin position="184"/>
        <end position="203"/>
    </location>
</feature>
<organism evidence="3 4">
    <name type="scientific">Peredibacter starrii</name>
    <dbReference type="NCBI Taxonomy" id="28202"/>
    <lineage>
        <taxon>Bacteria</taxon>
        <taxon>Pseudomonadati</taxon>
        <taxon>Bdellovibrionota</taxon>
        <taxon>Bacteriovoracia</taxon>
        <taxon>Bacteriovoracales</taxon>
        <taxon>Bacteriovoracaceae</taxon>
        <taxon>Peredibacter</taxon>
    </lineage>
</organism>
<gene>
    <name evidence="3" type="ORF">SOO65_05640</name>
</gene>
<feature type="compositionally biased region" description="Acidic residues" evidence="2">
    <location>
        <begin position="427"/>
        <end position="437"/>
    </location>
</feature>
<dbReference type="RefSeq" id="WP_321398217.1">
    <property type="nucleotide sequence ID" value="NZ_CP139487.1"/>
</dbReference>
<proteinExistence type="predicted"/>